<reference evidence="1" key="1">
    <citation type="submission" date="2014-09" db="EMBL/GenBank/DDBJ databases">
        <title>Draft genome sequence of an oleaginous Mucoromycotina fungus Mucor ambiguus NBRC6742.</title>
        <authorList>
            <person name="Takeda I."/>
            <person name="Yamane N."/>
            <person name="Morita T."/>
            <person name="Tamano K."/>
            <person name="Machida M."/>
            <person name="Baker S."/>
            <person name="Koike H."/>
        </authorList>
    </citation>
    <scope>NUCLEOTIDE SEQUENCE</scope>
    <source>
        <strain evidence="1">NBRC 6742</strain>
    </source>
</reference>
<sequence>MSFVRVNLLCLNDALQYAYQVDSFTRVVSYLVLWLSTTRNKFLKLIAKKAGTDCCAVTGTVAAKEDDAVVTTVGTLVSQTIAPLPPIVMKEPLGYCPGQERRQELGYSKQDVRHLSQ</sequence>
<evidence type="ECO:0000313" key="2">
    <source>
        <dbReference type="Proteomes" id="UP000053815"/>
    </source>
</evidence>
<evidence type="ECO:0000313" key="1">
    <source>
        <dbReference type="EMBL" id="GAN05348.1"/>
    </source>
</evidence>
<organism evidence="1">
    <name type="scientific">Mucor ambiguus</name>
    <dbReference type="NCBI Taxonomy" id="91626"/>
    <lineage>
        <taxon>Eukaryota</taxon>
        <taxon>Fungi</taxon>
        <taxon>Fungi incertae sedis</taxon>
        <taxon>Mucoromycota</taxon>
        <taxon>Mucoromycotina</taxon>
        <taxon>Mucoromycetes</taxon>
        <taxon>Mucorales</taxon>
        <taxon>Mucorineae</taxon>
        <taxon>Mucoraceae</taxon>
        <taxon>Mucor</taxon>
    </lineage>
</organism>
<name>A0A0C9MTG0_9FUNG</name>
<keyword evidence="2" id="KW-1185">Reference proteome</keyword>
<proteinExistence type="predicted"/>
<gene>
    <name evidence="1" type="ORF">MAM1_0088d04818</name>
</gene>
<protein>
    <submittedName>
        <fullName evidence="1">Uncharacterized protein</fullName>
    </submittedName>
</protein>
<dbReference type="EMBL" id="DF836377">
    <property type="protein sequence ID" value="GAN05348.1"/>
    <property type="molecule type" value="Genomic_DNA"/>
</dbReference>
<dbReference type="Proteomes" id="UP000053815">
    <property type="component" value="Unassembled WGS sequence"/>
</dbReference>
<accession>A0A0C9MTG0</accession>
<dbReference type="AlphaFoldDB" id="A0A0C9MTG0"/>